<keyword evidence="4" id="KW-0597">Phosphoprotein</keyword>
<dbReference type="RefSeq" id="XP_066936237.1">
    <property type="nucleotide sequence ID" value="XM_067080136.1"/>
</dbReference>
<feature type="compositionally biased region" description="Basic residues" evidence="11">
    <location>
        <begin position="617"/>
        <end position="629"/>
    </location>
</feature>
<keyword evidence="6" id="KW-0333">Golgi apparatus</keyword>
<dbReference type="GO" id="GO:0031267">
    <property type="term" value="F:small GTPase binding"/>
    <property type="evidence" value="ECO:0007669"/>
    <property type="project" value="TreeGrafter"/>
</dbReference>
<feature type="compositionally biased region" description="Low complexity" evidence="11">
    <location>
        <begin position="575"/>
        <end position="586"/>
    </location>
</feature>
<evidence type="ECO:0000256" key="11">
    <source>
        <dbReference type="SAM" id="MobiDB-lite"/>
    </source>
</evidence>
<dbReference type="FunFam" id="1.10.8.270:FF:000010">
    <property type="entry name" value="Putative USP6 N-terminal-like protein"/>
    <property type="match status" value="1"/>
</dbReference>
<dbReference type="GO" id="GO:0005794">
    <property type="term" value="C:Golgi apparatus"/>
    <property type="evidence" value="ECO:0007669"/>
    <property type="project" value="UniProtKB-SubCell"/>
</dbReference>
<keyword evidence="5" id="KW-0007">Acetylation</keyword>
<protein>
    <recommendedName>
        <fullName evidence="10">USP6 N-terminal-like protein</fullName>
    </recommendedName>
</protein>
<dbReference type="AlphaFoldDB" id="A0A7M5TUK0"/>
<evidence type="ECO:0000313" key="14">
    <source>
        <dbReference type="Proteomes" id="UP000594262"/>
    </source>
</evidence>
<evidence type="ECO:0000256" key="8">
    <source>
        <dbReference type="ARBA" id="ARBA00059926"/>
    </source>
</evidence>
<organism evidence="13 14">
    <name type="scientific">Clytia hemisphaerica</name>
    <dbReference type="NCBI Taxonomy" id="252671"/>
    <lineage>
        <taxon>Eukaryota</taxon>
        <taxon>Metazoa</taxon>
        <taxon>Cnidaria</taxon>
        <taxon>Hydrozoa</taxon>
        <taxon>Hydroidolina</taxon>
        <taxon>Leptothecata</taxon>
        <taxon>Obeliida</taxon>
        <taxon>Clytiidae</taxon>
        <taxon>Clytia</taxon>
    </lineage>
</organism>
<feature type="compositionally biased region" description="Polar residues" evidence="11">
    <location>
        <begin position="565"/>
        <end position="574"/>
    </location>
</feature>
<dbReference type="Pfam" id="PF00566">
    <property type="entry name" value="RabGAP-TBC"/>
    <property type="match status" value="1"/>
</dbReference>
<accession>A0A7M5TUK0</accession>
<evidence type="ECO:0000256" key="2">
    <source>
        <dbReference type="ARBA" id="ARBA00004555"/>
    </source>
</evidence>
<dbReference type="PANTHER" id="PTHR47219">
    <property type="entry name" value="RAB GTPASE-ACTIVATING PROTEIN 1-LIKE"/>
    <property type="match status" value="1"/>
</dbReference>
<dbReference type="GO" id="GO:0031410">
    <property type="term" value="C:cytoplasmic vesicle"/>
    <property type="evidence" value="ECO:0007669"/>
    <property type="project" value="UniProtKB-SubCell"/>
</dbReference>
<dbReference type="Gene3D" id="1.10.8.270">
    <property type="entry name" value="putative rabgap domain of human tbc1 domain family member 14 like domains"/>
    <property type="match status" value="1"/>
</dbReference>
<dbReference type="SUPFAM" id="SSF47923">
    <property type="entry name" value="Ypt/Rab-GAP domain of gyp1p"/>
    <property type="match status" value="2"/>
</dbReference>
<dbReference type="Proteomes" id="UP000594262">
    <property type="component" value="Unplaced"/>
</dbReference>
<dbReference type="Gene3D" id="1.10.472.80">
    <property type="entry name" value="Ypt/Rab-GAP domain of gyp1p, domain 3"/>
    <property type="match status" value="1"/>
</dbReference>
<dbReference type="EnsemblMetazoa" id="CLYHEMT002053.1">
    <property type="protein sequence ID" value="CLYHEMP002053.1"/>
    <property type="gene ID" value="CLYHEMG002053"/>
</dbReference>
<dbReference type="SMART" id="SM00164">
    <property type="entry name" value="TBC"/>
    <property type="match status" value="1"/>
</dbReference>
<feature type="compositionally biased region" description="Polar residues" evidence="11">
    <location>
        <begin position="466"/>
        <end position="482"/>
    </location>
</feature>
<dbReference type="OrthoDB" id="294251at2759"/>
<comment type="subcellular location">
    <subcellularLocation>
        <location evidence="1">Cytoplasmic vesicle</location>
    </subcellularLocation>
    <subcellularLocation>
        <location evidence="2">Golgi apparatus</location>
    </subcellularLocation>
</comment>
<feature type="compositionally biased region" description="Pro residues" evidence="11">
    <location>
        <begin position="488"/>
        <end position="503"/>
    </location>
</feature>
<proteinExistence type="predicted"/>
<keyword evidence="14" id="KW-1185">Reference proteome</keyword>
<sequence>MSEFVEDDDNDKVRAAIVARYERGPEGPIEPWEDASFIVYQVCDRYGFLHKNPLPQYEKDEKVMELERERAKKWLKMIAGWETYFIDNKVSEKLRRRVYKGIPDSIRGSAWKMMLNIDHVAKAGVYTRFKNIALENSPDIRQIDLDVNRTYRDHIMFRDRFSIKQQALFNVLAAYSLYNTDVGYCQGMSGITALLLMYMNEEDAFWALSELLNDKKHAMHGLFIPGFPKLLRLQDHHDKILKKFLPKIYKHLDREGVNTSLYTLKWFMQCFLDRLPFSLVLRLYDVFILEGDRILTAMAYHILKMFRKQILKMDLEGIAPLLQEDVPGYNFDNDEIMESLQETIAELKRGKLDKAPPPTEAEQPSKPLGTLPQRNSYITASKRARSIGDRKSTIEVPMGRPPSPTPSDKNHANGNTSPEQIEYKGLVIKQPKTHVITQPAPNHYDRKGSSPQPLPSYSEFIEKKNQLQNQISGHSDTSSFGQRSPPLRSVPPPASSPFSPPAGSPSRNSPILVRSSMKVDKKSKKGKKENDSKFYVEDTVDFHSSYSISSSNFSEQMYRGPSPTSPTIWSAEVQSSRGYTTSVSSSEDQRSPRPNGYSGPKMPPRDYDDDDEELHHSNSRKIKNRKGTTHRVLNSDGLRPNEAANETRL</sequence>
<dbReference type="PANTHER" id="PTHR47219:SF19">
    <property type="entry name" value="USP6 N-TERMINAL-LIKE PROTEIN ISOFORM X1"/>
    <property type="match status" value="1"/>
</dbReference>
<dbReference type="GeneID" id="136823981"/>
<dbReference type="GO" id="GO:0005096">
    <property type="term" value="F:GTPase activator activity"/>
    <property type="evidence" value="ECO:0007669"/>
    <property type="project" value="UniProtKB-KW"/>
</dbReference>
<evidence type="ECO:0000313" key="13">
    <source>
        <dbReference type="EnsemblMetazoa" id="CLYHEMP002053.1"/>
    </source>
</evidence>
<keyword evidence="3" id="KW-0343">GTPase activation</keyword>
<dbReference type="FunFam" id="1.10.472.80:FF:000019">
    <property type="entry name" value="USP6 N-terminal like"/>
    <property type="match status" value="1"/>
</dbReference>
<evidence type="ECO:0000256" key="7">
    <source>
        <dbReference type="ARBA" id="ARBA00023329"/>
    </source>
</evidence>
<evidence type="ECO:0000256" key="5">
    <source>
        <dbReference type="ARBA" id="ARBA00022990"/>
    </source>
</evidence>
<comment type="subunit">
    <text evidence="9">Interacts with EPS8.</text>
</comment>
<evidence type="ECO:0000256" key="3">
    <source>
        <dbReference type="ARBA" id="ARBA00022468"/>
    </source>
</evidence>
<name>A0A7M5TUK0_9CNID</name>
<evidence type="ECO:0000256" key="10">
    <source>
        <dbReference type="ARBA" id="ARBA00070172"/>
    </source>
</evidence>
<dbReference type="FunFam" id="1.10.10.750:FF:000001">
    <property type="entry name" value="TBC1 domain family member 10A"/>
    <property type="match status" value="1"/>
</dbReference>
<dbReference type="PROSITE" id="PS50086">
    <property type="entry name" value="TBC_RABGAP"/>
    <property type="match status" value="1"/>
</dbReference>
<evidence type="ECO:0000256" key="4">
    <source>
        <dbReference type="ARBA" id="ARBA00022553"/>
    </source>
</evidence>
<dbReference type="InterPro" id="IPR050302">
    <property type="entry name" value="Rab_GAP_TBC_domain"/>
</dbReference>
<feature type="domain" description="Rab-GAP TBC" evidence="12">
    <location>
        <begin position="101"/>
        <end position="291"/>
    </location>
</feature>
<evidence type="ECO:0000256" key="6">
    <source>
        <dbReference type="ARBA" id="ARBA00023034"/>
    </source>
</evidence>
<feature type="region of interest" description="Disordered" evidence="11">
    <location>
        <begin position="436"/>
        <end position="649"/>
    </location>
</feature>
<dbReference type="Gene3D" id="1.10.10.750">
    <property type="entry name" value="Ypt/Rab-GAP domain of gyp1p, domain 1"/>
    <property type="match status" value="1"/>
</dbReference>
<evidence type="ECO:0000256" key="9">
    <source>
        <dbReference type="ARBA" id="ARBA00064037"/>
    </source>
</evidence>
<keyword evidence="7" id="KW-0968">Cytoplasmic vesicle</keyword>
<evidence type="ECO:0000259" key="12">
    <source>
        <dbReference type="PROSITE" id="PS50086"/>
    </source>
</evidence>
<comment type="function">
    <text evidence="8">Acts as a GTPase-activating protein for RAB5A and RAB43. Involved in receptor trafficking. In complex with EPS8 inhibits internalization of EGFR. Involved in retrograde transport from the endocytic pathway to the Golgi apparatus. Involved in the transport of Shiga toxin from early and recycling endosomes to the trans-Golgi network. Required for structural integrity of the Golgi complex.</text>
</comment>
<dbReference type="InterPro" id="IPR035969">
    <property type="entry name" value="Rab-GAP_TBC_sf"/>
</dbReference>
<feature type="region of interest" description="Disordered" evidence="11">
    <location>
        <begin position="350"/>
        <end position="418"/>
    </location>
</feature>
<evidence type="ECO:0000256" key="1">
    <source>
        <dbReference type="ARBA" id="ARBA00004541"/>
    </source>
</evidence>
<feature type="compositionally biased region" description="Low complexity" evidence="11">
    <location>
        <begin position="544"/>
        <end position="554"/>
    </location>
</feature>
<reference evidence="13" key="1">
    <citation type="submission" date="2021-01" db="UniProtKB">
        <authorList>
            <consortium name="EnsemblMetazoa"/>
        </authorList>
    </citation>
    <scope>IDENTIFICATION</scope>
</reference>
<dbReference type="InterPro" id="IPR000195">
    <property type="entry name" value="Rab-GAP-TBC_dom"/>
</dbReference>